<dbReference type="InterPro" id="IPR050796">
    <property type="entry name" value="SCF_F-box_component"/>
</dbReference>
<dbReference type="Pfam" id="PF00646">
    <property type="entry name" value="F-box"/>
    <property type="match status" value="1"/>
</dbReference>
<evidence type="ECO:0000259" key="2">
    <source>
        <dbReference type="PROSITE" id="PS50181"/>
    </source>
</evidence>
<dbReference type="CDD" id="cd22157">
    <property type="entry name" value="F-box_AtFBW1-like"/>
    <property type="match status" value="1"/>
</dbReference>
<dbReference type="Pfam" id="PF07734">
    <property type="entry name" value="FBA_1"/>
    <property type="match status" value="1"/>
</dbReference>
<dbReference type="PANTHER" id="PTHR31672">
    <property type="entry name" value="BNACNNG10540D PROTEIN"/>
    <property type="match status" value="1"/>
</dbReference>
<dbReference type="Gene3D" id="1.20.1280.50">
    <property type="match status" value="1"/>
</dbReference>
<dbReference type="SMART" id="SM00256">
    <property type="entry name" value="FBOX"/>
    <property type="match status" value="1"/>
</dbReference>
<feature type="domain" description="F-box" evidence="2">
    <location>
        <begin position="61"/>
        <end position="111"/>
    </location>
</feature>
<reference evidence="3" key="1">
    <citation type="submission" date="2023-05" db="EMBL/GenBank/DDBJ databases">
        <title>Genome and transcriptome analyses reveal genes involved in the formation of fine ridges on petal epidermal cells in Hibiscus trionum.</title>
        <authorList>
            <person name="Koshimizu S."/>
            <person name="Masuda S."/>
            <person name="Ishii T."/>
            <person name="Shirasu K."/>
            <person name="Hoshino A."/>
            <person name="Arita M."/>
        </authorList>
    </citation>
    <scope>NUCLEOTIDE SEQUENCE</scope>
    <source>
        <strain evidence="3">Hamamatsu line</strain>
    </source>
</reference>
<dbReference type="PROSITE" id="PS50181">
    <property type="entry name" value="FBOX"/>
    <property type="match status" value="1"/>
</dbReference>
<accession>A0A9W7IIY5</accession>
<dbReference type="InterPro" id="IPR001810">
    <property type="entry name" value="F-box_dom"/>
</dbReference>
<feature type="region of interest" description="Disordered" evidence="1">
    <location>
        <begin position="1"/>
        <end position="63"/>
    </location>
</feature>
<dbReference type="InterPro" id="IPR006527">
    <property type="entry name" value="F-box-assoc_dom_typ1"/>
</dbReference>
<dbReference type="InterPro" id="IPR017451">
    <property type="entry name" value="F-box-assoc_interact_dom"/>
</dbReference>
<feature type="compositionally biased region" description="Polar residues" evidence="1">
    <location>
        <begin position="1"/>
        <end position="17"/>
    </location>
</feature>
<dbReference type="SUPFAM" id="SSF81383">
    <property type="entry name" value="F-box domain"/>
    <property type="match status" value="1"/>
</dbReference>
<dbReference type="AlphaFoldDB" id="A0A9W7IIY5"/>
<dbReference type="PANTHER" id="PTHR31672:SF13">
    <property type="entry name" value="F-BOX PROTEIN CPR30-LIKE"/>
    <property type="match status" value="1"/>
</dbReference>
<evidence type="ECO:0000313" key="4">
    <source>
        <dbReference type="Proteomes" id="UP001165190"/>
    </source>
</evidence>
<name>A0A9W7IIY5_HIBTR</name>
<protein>
    <recommendedName>
        <fullName evidence="2">F-box domain-containing protein</fullName>
    </recommendedName>
</protein>
<gene>
    <name evidence="3" type="ORF">HRI_003285600</name>
</gene>
<comment type="caution">
    <text evidence="3">The sequence shown here is derived from an EMBL/GenBank/DDBJ whole genome shotgun (WGS) entry which is preliminary data.</text>
</comment>
<evidence type="ECO:0000256" key="1">
    <source>
        <dbReference type="SAM" id="MobiDB-lite"/>
    </source>
</evidence>
<keyword evidence="4" id="KW-1185">Reference proteome</keyword>
<organism evidence="3 4">
    <name type="scientific">Hibiscus trionum</name>
    <name type="common">Flower of an hour</name>
    <dbReference type="NCBI Taxonomy" id="183268"/>
    <lineage>
        <taxon>Eukaryota</taxon>
        <taxon>Viridiplantae</taxon>
        <taxon>Streptophyta</taxon>
        <taxon>Embryophyta</taxon>
        <taxon>Tracheophyta</taxon>
        <taxon>Spermatophyta</taxon>
        <taxon>Magnoliopsida</taxon>
        <taxon>eudicotyledons</taxon>
        <taxon>Gunneridae</taxon>
        <taxon>Pentapetalae</taxon>
        <taxon>rosids</taxon>
        <taxon>malvids</taxon>
        <taxon>Malvales</taxon>
        <taxon>Malvaceae</taxon>
        <taxon>Malvoideae</taxon>
        <taxon>Hibiscus</taxon>
    </lineage>
</organism>
<dbReference type="InterPro" id="IPR036047">
    <property type="entry name" value="F-box-like_dom_sf"/>
</dbReference>
<feature type="compositionally biased region" description="Polar residues" evidence="1">
    <location>
        <begin position="40"/>
        <end position="54"/>
    </location>
</feature>
<dbReference type="EMBL" id="BSYR01000028">
    <property type="protein sequence ID" value="GMI96163.1"/>
    <property type="molecule type" value="Genomic_DNA"/>
</dbReference>
<dbReference type="NCBIfam" id="TIGR01640">
    <property type="entry name" value="F_box_assoc_1"/>
    <property type="match status" value="1"/>
</dbReference>
<proteinExistence type="predicted"/>
<sequence>MENQNQESAPSQPNQRLGSPVYELQSPFSNEQTQKRNRPESPQNESHDVSAQSAKRSRNANLPPPSFPQEIIVEILANLPVKSLLRFRCVFKSWKSLISDPFFINKHLKRIQSDPKFFRKRVLINTLRPRMSIRYSIKSFNLSDTYEDSIVNTTEIEYPSRDVSRHDLIVGSCNGLICITVGEYTVFLVNPTLRVFKKLPFLRFKDVRDCYTVYGFGFVASVDDYKVVRFFCYRRRKSDDYKAIVSVYSLSTNRWRRIPNSPFGVPANQPVRHANGTLNWSFFRGRDISSFTIVSLDLARETYEEVMQPCYGDGGAGERSLGVLDGCLCLLCHYRRSYADVWVMKEYGKRESWTKLVTLPYTQCPRSAYFGMPLFVSGSGEILLRFGMDLILYDPKEDMFRMPAIPDDNNTFICQAAEVYEESLVSPIIINQSA</sequence>
<dbReference type="Proteomes" id="UP001165190">
    <property type="component" value="Unassembled WGS sequence"/>
</dbReference>
<evidence type="ECO:0000313" key="3">
    <source>
        <dbReference type="EMBL" id="GMI96163.1"/>
    </source>
</evidence>
<dbReference type="OrthoDB" id="591557at2759"/>